<dbReference type="GO" id="GO:0004252">
    <property type="term" value="F:serine-type endopeptidase activity"/>
    <property type="evidence" value="ECO:0007669"/>
    <property type="project" value="InterPro"/>
</dbReference>
<reference evidence="7" key="1">
    <citation type="submission" date="2020-08" db="EMBL/GenBank/DDBJ databases">
        <title>Multicomponent nature underlies the extraordinary mechanical properties of spider dragline silk.</title>
        <authorList>
            <person name="Kono N."/>
            <person name="Nakamura H."/>
            <person name="Mori M."/>
            <person name="Yoshida Y."/>
            <person name="Ohtoshi R."/>
            <person name="Malay A.D."/>
            <person name="Moran D.A.P."/>
            <person name="Tomita M."/>
            <person name="Numata K."/>
            <person name="Arakawa K."/>
        </authorList>
    </citation>
    <scope>NUCLEOTIDE SEQUENCE</scope>
</reference>
<dbReference type="InterPro" id="IPR001314">
    <property type="entry name" value="Peptidase_S1A"/>
</dbReference>
<dbReference type="PANTHER" id="PTHR24252:SF7">
    <property type="entry name" value="HYALIN"/>
    <property type="match status" value="1"/>
</dbReference>
<feature type="region of interest" description="Disordered" evidence="5">
    <location>
        <begin position="153"/>
        <end position="174"/>
    </location>
</feature>
<dbReference type="PROSITE" id="PS50240">
    <property type="entry name" value="TRYPSIN_DOM"/>
    <property type="match status" value="1"/>
</dbReference>
<evidence type="ECO:0000313" key="8">
    <source>
        <dbReference type="Proteomes" id="UP000886998"/>
    </source>
</evidence>
<dbReference type="GO" id="GO:0006508">
    <property type="term" value="P:proteolysis"/>
    <property type="evidence" value="ECO:0007669"/>
    <property type="project" value="UniProtKB-KW"/>
</dbReference>
<accession>A0A8X6YJ67</accession>
<dbReference type="OrthoDB" id="5918597at2759"/>
<keyword evidence="2" id="KW-0964">Secreted</keyword>
<organism evidence="7 8">
    <name type="scientific">Trichonephila inaurata madagascariensis</name>
    <dbReference type="NCBI Taxonomy" id="2747483"/>
    <lineage>
        <taxon>Eukaryota</taxon>
        <taxon>Metazoa</taxon>
        <taxon>Ecdysozoa</taxon>
        <taxon>Arthropoda</taxon>
        <taxon>Chelicerata</taxon>
        <taxon>Arachnida</taxon>
        <taxon>Araneae</taxon>
        <taxon>Araneomorphae</taxon>
        <taxon>Entelegynae</taxon>
        <taxon>Araneoidea</taxon>
        <taxon>Nephilidae</taxon>
        <taxon>Trichonephila</taxon>
        <taxon>Trichonephila inaurata</taxon>
    </lineage>
</organism>
<comment type="caution">
    <text evidence="7">The sequence shown here is derived from an EMBL/GenBank/DDBJ whole genome shotgun (WGS) entry which is preliminary data.</text>
</comment>
<dbReference type="Pfam" id="PF00089">
    <property type="entry name" value="Trypsin"/>
    <property type="match status" value="1"/>
</dbReference>
<dbReference type="InterPro" id="IPR009003">
    <property type="entry name" value="Peptidase_S1_PA"/>
</dbReference>
<comment type="subcellular location">
    <subcellularLocation>
        <location evidence="1">Secreted</location>
    </subcellularLocation>
</comment>
<evidence type="ECO:0000259" key="6">
    <source>
        <dbReference type="PROSITE" id="PS50240"/>
    </source>
</evidence>
<dbReference type="SMART" id="SM00020">
    <property type="entry name" value="Tryp_SPc"/>
    <property type="match status" value="1"/>
</dbReference>
<protein>
    <submittedName>
        <fullName evidence="7">Chymotrypsinogen A</fullName>
    </submittedName>
</protein>
<feature type="domain" description="Peptidase S1" evidence="6">
    <location>
        <begin position="465"/>
        <end position="697"/>
    </location>
</feature>
<proteinExistence type="predicted"/>
<gene>
    <name evidence="7" type="ORF">TNIN_20011</name>
</gene>
<dbReference type="CDD" id="cd00190">
    <property type="entry name" value="Tryp_SPc"/>
    <property type="match status" value="1"/>
</dbReference>
<keyword evidence="4" id="KW-0720">Serine protease</keyword>
<evidence type="ECO:0000256" key="2">
    <source>
        <dbReference type="ARBA" id="ARBA00022525"/>
    </source>
</evidence>
<dbReference type="InterPro" id="IPR033116">
    <property type="entry name" value="TRYPSIN_SER"/>
</dbReference>
<sequence>MRCLCQVTIGVSFVLKTGTMKDGGNLQDVTNSFEQERAERKMDTNIILKVLVLLFLFLNVDGKAVGKKRHNGLGSSVYTSFRQSRSSAYETNEIIKEPNWQKSVPESGYGYIRSHKQAQHYANDYSNQPYDEKYDLTNHENLEQIISDFDSKDLLNSNEKHKTAESTPNRSDESLKDDQMFLHQHTKSKHVNPVIEKSDIPKSYVEIMASSTTEDNANPTVKNDLVSSVHKETNPEILLSEFPINVSNSKNEGRQIPINLNEKHLSRNFSTSIFDVNSNKNLDPKNIELESDPETLFSSGESENKELKDEETISDISAEAKASSELNTDRHLSTDVLDTSIQSEEDKHLFRMEINQIFDSSLNSFVFNPSAQPLDKFQECTTPKNESGFCRYLQHCFLPSILSTIQHFMENVCIIEGRFIGVCCPQFPVQTVFVNWGNKLDSSDSSSNNSVEVPEDCGVGTNTRVVGGTNADRKAWPWMVALLNNNNKFFCGGSLINNRYVLTAAHCTFGPDKSQIVARLGEYDFNDPREPHDDYRVIEVKRHGQYNRLTLRNDVALLKLEKPVVFNEFIKTICFPETEKNYIGDIATLAGWGHTDGGSSSTSDVLQEANFPIISNMQCSRTHGVSVPSSLICAATPTHDKGACNGDSGGPLMLLDANERWKVIGIVSWGRRGCNPKFPTVYSRTTHYMEWIRKHAV</sequence>
<dbReference type="AlphaFoldDB" id="A0A8X6YJ67"/>
<dbReference type="GO" id="GO:0005576">
    <property type="term" value="C:extracellular region"/>
    <property type="evidence" value="ECO:0007669"/>
    <property type="project" value="UniProtKB-SubCell"/>
</dbReference>
<evidence type="ECO:0000313" key="7">
    <source>
        <dbReference type="EMBL" id="GFY73916.1"/>
    </source>
</evidence>
<evidence type="ECO:0000256" key="1">
    <source>
        <dbReference type="ARBA" id="ARBA00004613"/>
    </source>
</evidence>
<evidence type="ECO:0000256" key="4">
    <source>
        <dbReference type="RuleBase" id="RU363034"/>
    </source>
</evidence>
<dbReference type="Gene3D" id="2.40.10.10">
    <property type="entry name" value="Trypsin-like serine proteases"/>
    <property type="match status" value="1"/>
</dbReference>
<keyword evidence="3" id="KW-1015">Disulfide bond</keyword>
<dbReference type="InterPro" id="IPR043504">
    <property type="entry name" value="Peptidase_S1_PA_chymotrypsin"/>
</dbReference>
<dbReference type="SUPFAM" id="SSF50494">
    <property type="entry name" value="Trypsin-like serine proteases"/>
    <property type="match status" value="1"/>
</dbReference>
<name>A0A8X6YJ67_9ARAC</name>
<dbReference type="Proteomes" id="UP000886998">
    <property type="component" value="Unassembled WGS sequence"/>
</dbReference>
<dbReference type="InterPro" id="IPR001254">
    <property type="entry name" value="Trypsin_dom"/>
</dbReference>
<keyword evidence="8" id="KW-1185">Reference proteome</keyword>
<dbReference type="EMBL" id="BMAV01020459">
    <property type="protein sequence ID" value="GFY73916.1"/>
    <property type="molecule type" value="Genomic_DNA"/>
</dbReference>
<keyword evidence="4" id="KW-0378">Hydrolase</keyword>
<dbReference type="PRINTS" id="PR00722">
    <property type="entry name" value="CHYMOTRYPSIN"/>
</dbReference>
<evidence type="ECO:0000256" key="3">
    <source>
        <dbReference type="ARBA" id="ARBA00023157"/>
    </source>
</evidence>
<dbReference type="InterPro" id="IPR018114">
    <property type="entry name" value="TRYPSIN_HIS"/>
</dbReference>
<keyword evidence="4" id="KW-0645">Protease</keyword>
<dbReference type="PANTHER" id="PTHR24252">
    <property type="entry name" value="ACROSIN-RELATED"/>
    <property type="match status" value="1"/>
</dbReference>
<evidence type="ECO:0000256" key="5">
    <source>
        <dbReference type="SAM" id="MobiDB-lite"/>
    </source>
</evidence>
<dbReference type="PROSITE" id="PS00134">
    <property type="entry name" value="TRYPSIN_HIS"/>
    <property type="match status" value="1"/>
</dbReference>
<dbReference type="PROSITE" id="PS00135">
    <property type="entry name" value="TRYPSIN_SER"/>
    <property type="match status" value="1"/>
</dbReference>
<dbReference type="FunFam" id="2.40.10.10:FF:000038">
    <property type="entry name" value="Serine protease"/>
    <property type="match status" value="1"/>
</dbReference>